<gene>
    <name evidence="2" type="ORF">B0G62_10492</name>
</gene>
<dbReference type="RefSeq" id="WP_103704203.1">
    <property type="nucleotide sequence ID" value="NZ_PQGA01000004.1"/>
</dbReference>
<proteinExistence type="predicted"/>
<evidence type="ECO:0000313" key="3">
    <source>
        <dbReference type="Proteomes" id="UP000237381"/>
    </source>
</evidence>
<reference evidence="2 3" key="1">
    <citation type="submission" date="2018-01" db="EMBL/GenBank/DDBJ databases">
        <title>Genomic Encyclopedia of Type Strains, Phase III (KMG-III): the genomes of soil and plant-associated and newly described type strains.</title>
        <authorList>
            <person name="Whitman W."/>
        </authorList>
    </citation>
    <scope>NUCLEOTIDE SEQUENCE [LARGE SCALE GENOMIC DNA]</scope>
    <source>
        <strain evidence="2 3">JCM 18070</strain>
    </source>
</reference>
<name>A0A2S4MDV6_9BURK</name>
<feature type="region of interest" description="Disordered" evidence="1">
    <location>
        <begin position="1"/>
        <end position="64"/>
    </location>
</feature>
<dbReference type="OrthoDB" id="9103168at2"/>
<evidence type="ECO:0000256" key="1">
    <source>
        <dbReference type="SAM" id="MobiDB-lite"/>
    </source>
</evidence>
<evidence type="ECO:0000313" key="2">
    <source>
        <dbReference type="EMBL" id="POR52795.1"/>
    </source>
</evidence>
<dbReference type="EMBL" id="PQGA01000004">
    <property type="protein sequence ID" value="POR52795.1"/>
    <property type="molecule type" value="Genomic_DNA"/>
</dbReference>
<dbReference type="AlphaFoldDB" id="A0A2S4MDV6"/>
<organism evidence="2 3">
    <name type="scientific">Paraburkholderia eburnea</name>
    <dbReference type="NCBI Taxonomy" id="1189126"/>
    <lineage>
        <taxon>Bacteria</taxon>
        <taxon>Pseudomonadati</taxon>
        <taxon>Pseudomonadota</taxon>
        <taxon>Betaproteobacteria</taxon>
        <taxon>Burkholderiales</taxon>
        <taxon>Burkholderiaceae</taxon>
        <taxon>Paraburkholderia</taxon>
    </lineage>
</organism>
<accession>A0A2S4MDV6</accession>
<keyword evidence="3" id="KW-1185">Reference proteome</keyword>
<sequence length="207" mass="21953">MSDVAHPNMWPVAGESVVMNPVDEKKAASAPDTNPETAAPSSPWANPIGRLQGKDESASKARRQTRTEQVIEFLRSNGPTGGARICAALGLAVGAGLTPYISTAIGEGRILRQGRIYCLPEHAEANAALAQQAPAQMPEERAVPTAEPIDQPGVPQPGRQPDFSLSSGEVLLIGWPDGGVTVQRGGVFIELTAHETKLFRVFVELRS</sequence>
<protein>
    <submittedName>
        <fullName evidence="2">Uncharacterized protein</fullName>
    </submittedName>
</protein>
<comment type="caution">
    <text evidence="2">The sequence shown here is derived from an EMBL/GenBank/DDBJ whole genome shotgun (WGS) entry which is preliminary data.</text>
</comment>
<dbReference type="Proteomes" id="UP000237381">
    <property type="component" value="Unassembled WGS sequence"/>
</dbReference>
<feature type="compositionally biased region" description="Polar residues" evidence="1">
    <location>
        <begin position="31"/>
        <end position="44"/>
    </location>
</feature>